<keyword evidence="2" id="KW-0067">ATP-binding</keyword>
<protein>
    <submittedName>
        <fullName evidence="3">DephosphoCoA kinase</fullName>
    </submittedName>
</protein>
<evidence type="ECO:0000256" key="2">
    <source>
        <dbReference type="ARBA" id="ARBA00022840"/>
    </source>
</evidence>
<keyword evidence="3" id="KW-0418">Kinase</keyword>
<organism evidence="3 4">
    <name type="scientific">Acanthamoeba castellanii (strain ATCC 30010 / Neff)</name>
    <dbReference type="NCBI Taxonomy" id="1257118"/>
    <lineage>
        <taxon>Eukaryota</taxon>
        <taxon>Amoebozoa</taxon>
        <taxon>Discosea</taxon>
        <taxon>Longamoebia</taxon>
        <taxon>Centramoebida</taxon>
        <taxon>Acanthamoebidae</taxon>
        <taxon>Acanthamoeba</taxon>
    </lineage>
</organism>
<dbReference type="OMA" id="IIWETRI"/>
<keyword evidence="4" id="KW-1185">Reference proteome</keyword>
<gene>
    <name evidence="3" type="ORF">ACA1_282970</name>
</gene>
<evidence type="ECO:0000256" key="1">
    <source>
        <dbReference type="ARBA" id="ARBA00022741"/>
    </source>
</evidence>
<dbReference type="GO" id="GO:0015937">
    <property type="term" value="P:coenzyme A biosynthetic process"/>
    <property type="evidence" value="ECO:0007669"/>
    <property type="project" value="InterPro"/>
</dbReference>
<reference evidence="3 4" key="1">
    <citation type="journal article" date="2013" name="Genome Biol.">
        <title>Genome of Acanthamoeba castellanii highlights extensive lateral gene transfer and early evolution of tyrosine kinase signaling.</title>
        <authorList>
            <person name="Clarke M."/>
            <person name="Lohan A.J."/>
            <person name="Liu B."/>
            <person name="Lagkouvardos I."/>
            <person name="Roy S."/>
            <person name="Zafar N."/>
            <person name="Bertelli C."/>
            <person name="Schilde C."/>
            <person name="Kianianmomeni A."/>
            <person name="Burglin T.R."/>
            <person name="Frech C."/>
            <person name="Turcotte B."/>
            <person name="Kopec K.O."/>
            <person name="Synnott J.M."/>
            <person name="Choo C."/>
            <person name="Paponov I."/>
            <person name="Finkler A."/>
            <person name="Soon Heng Tan C."/>
            <person name="Hutchins A.P."/>
            <person name="Weinmeier T."/>
            <person name="Rattei T."/>
            <person name="Chu J.S."/>
            <person name="Gimenez G."/>
            <person name="Irimia M."/>
            <person name="Rigden D.J."/>
            <person name="Fitzpatrick D.A."/>
            <person name="Lorenzo-Morales J."/>
            <person name="Bateman A."/>
            <person name="Chiu C.H."/>
            <person name="Tang P."/>
            <person name="Hegemann P."/>
            <person name="Fromm H."/>
            <person name="Raoult D."/>
            <person name="Greub G."/>
            <person name="Miranda-Saavedra D."/>
            <person name="Chen N."/>
            <person name="Nash P."/>
            <person name="Ginger M.L."/>
            <person name="Horn M."/>
            <person name="Schaap P."/>
            <person name="Caler L."/>
            <person name="Loftus B."/>
        </authorList>
    </citation>
    <scope>NUCLEOTIDE SEQUENCE [LARGE SCALE GENOMIC DNA]</scope>
    <source>
        <strain evidence="3 4">Neff</strain>
    </source>
</reference>
<keyword evidence="1" id="KW-0547">Nucleotide-binding</keyword>
<dbReference type="EMBL" id="KB007908">
    <property type="protein sequence ID" value="ELR21111.1"/>
    <property type="molecule type" value="Genomic_DNA"/>
</dbReference>
<dbReference type="InterPro" id="IPR001977">
    <property type="entry name" value="Depp_CoAkinase"/>
</dbReference>
<dbReference type="VEuPathDB" id="AmoebaDB:ACA1_282970"/>
<dbReference type="RefSeq" id="XP_004344854.1">
    <property type="nucleotide sequence ID" value="XM_004344804.1"/>
</dbReference>
<dbReference type="Gene3D" id="3.40.50.300">
    <property type="entry name" value="P-loop containing nucleotide triphosphate hydrolases"/>
    <property type="match status" value="1"/>
</dbReference>
<dbReference type="PANTHER" id="PTHR10695:SF46">
    <property type="entry name" value="BIFUNCTIONAL COENZYME A SYNTHASE-RELATED"/>
    <property type="match status" value="1"/>
</dbReference>
<proteinExistence type="inferred from homology"/>
<dbReference type="Pfam" id="PF01121">
    <property type="entry name" value="CoaE"/>
    <property type="match status" value="1"/>
</dbReference>
<dbReference type="PANTHER" id="PTHR10695">
    <property type="entry name" value="DEPHOSPHO-COA KINASE-RELATED"/>
    <property type="match status" value="1"/>
</dbReference>
<dbReference type="OrthoDB" id="247245at2759"/>
<dbReference type="GO" id="GO:0005524">
    <property type="term" value="F:ATP binding"/>
    <property type="evidence" value="ECO:0007669"/>
    <property type="project" value="UniProtKB-KW"/>
</dbReference>
<evidence type="ECO:0000313" key="4">
    <source>
        <dbReference type="Proteomes" id="UP000011083"/>
    </source>
</evidence>
<dbReference type="Proteomes" id="UP000011083">
    <property type="component" value="Unassembled WGS sequence"/>
</dbReference>
<evidence type="ECO:0000313" key="3">
    <source>
        <dbReference type="EMBL" id="ELR21111.1"/>
    </source>
</evidence>
<dbReference type="NCBIfam" id="TIGR00152">
    <property type="entry name" value="dephospho-CoA kinase"/>
    <property type="match status" value="1"/>
</dbReference>
<dbReference type="GO" id="GO:0004140">
    <property type="term" value="F:dephospho-CoA kinase activity"/>
    <property type="evidence" value="ECO:0007669"/>
    <property type="project" value="InterPro"/>
</dbReference>
<name>L8H9N2_ACACF</name>
<dbReference type="CDD" id="cd02022">
    <property type="entry name" value="DPCK"/>
    <property type="match status" value="1"/>
</dbReference>
<accession>L8H9N2</accession>
<dbReference type="STRING" id="1257118.L8H9N2"/>
<dbReference type="GeneID" id="14921988"/>
<keyword evidence="3" id="KW-0808">Transferase</keyword>
<dbReference type="PROSITE" id="PS51219">
    <property type="entry name" value="DPCK"/>
    <property type="match status" value="1"/>
</dbReference>
<dbReference type="KEGG" id="acan:ACA1_282970"/>
<dbReference type="AlphaFoldDB" id="L8H9N2"/>
<dbReference type="InterPro" id="IPR027417">
    <property type="entry name" value="P-loop_NTPase"/>
</dbReference>
<dbReference type="SUPFAM" id="SSF52540">
    <property type="entry name" value="P-loop containing nucleoside triphosphate hydrolases"/>
    <property type="match status" value="1"/>
</dbReference>
<dbReference type="HAMAP" id="MF_00376">
    <property type="entry name" value="Dephospho_CoA_kinase"/>
    <property type="match status" value="1"/>
</dbReference>
<sequence>MAGHVAVIGLTGSICSGKSTIATYLKEELGAVKIDADLLGHQAYAPGTDAYRQVVETFGKGVELEDGSGINRRALGAIVFGQKDKMKQLTDIVWPAIRKLALGAFEAVREEAKHSNEDRIVVFEAAVLVEAGWQDVVDEVWVLELPVEVAKQRLMNRNSLSEADALQRINSQLSNEERTKGAHVVISADGTPDEVKARVHEEWQKFLERKHVHPKP</sequence>